<accession>A0A0F9ITF4</accession>
<evidence type="ECO:0000313" key="1">
    <source>
        <dbReference type="EMBL" id="KKL90357.1"/>
    </source>
</evidence>
<gene>
    <name evidence="1" type="ORF">LCGC14_1905560</name>
</gene>
<proteinExistence type="predicted"/>
<sequence>MYAHFKVKFVSSEFGEALAYVMATDTPKGRTQAIQKALTQLEKRNVMGFAAGDLIELQCVG</sequence>
<reference evidence="1" key="1">
    <citation type="journal article" date="2015" name="Nature">
        <title>Complex archaea that bridge the gap between prokaryotes and eukaryotes.</title>
        <authorList>
            <person name="Spang A."/>
            <person name="Saw J.H."/>
            <person name="Jorgensen S.L."/>
            <person name="Zaremba-Niedzwiedzka K."/>
            <person name="Martijn J."/>
            <person name="Lind A.E."/>
            <person name="van Eijk R."/>
            <person name="Schleper C."/>
            <person name="Guy L."/>
            <person name="Ettema T.J."/>
        </authorList>
    </citation>
    <scope>NUCLEOTIDE SEQUENCE</scope>
</reference>
<dbReference type="EMBL" id="LAZR01020028">
    <property type="protein sequence ID" value="KKL90357.1"/>
    <property type="molecule type" value="Genomic_DNA"/>
</dbReference>
<dbReference type="AlphaFoldDB" id="A0A0F9ITF4"/>
<protein>
    <submittedName>
        <fullName evidence="1">Uncharacterized protein</fullName>
    </submittedName>
</protein>
<organism evidence="1">
    <name type="scientific">marine sediment metagenome</name>
    <dbReference type="NCBI Taxonomy" id="412755"/>
    <lineage>
        <taxon>unclassified sequences</taxon>
        <taxon>metagenomes</taxon>
        <taxon>ecological metagenomes</taxon>
    </lineage>
</organism>
<name>A0A0F9ITF4_9ZZZZ</name>
<comment type="caution">
    <text evidence="1">The sequence shown here is derived from an EMBL/GenBank/DDBJ whole genome shotgun (WGS) entry which is preliminary data.</text>
</comment>